<dbReference type="KEGG" id="tsig:D6T69_13330"/>
<evidence type="ECO:0008006" key="3">
    <source>
        <dbReference type="Google" id="ProtNLM"/>
    </source>
</evidence>
<dbReference type="EMBL" id="CP032548">
    <property type="protein sequence ID" value="AZJ36450.1"/>
    <property type="molecule type" value="Genomic_DNA"/>
</dbReference>
<dbReference type="RefSeq" id="WP_125068251.1">
    <property type="nucleotide sequence ID" value="NZ_CP032548.1"/>
</dbReference>
<protein>
    <recommendedName>
        <fullName evidence="3">AAA domain-containing protein</fullName>
    </recommendedName>
</protein>
<accession>A0A3S8R9J0</accession>
<reference evidence="1 2" key="1">
    <citation type="submission" date="2018-09" db="EMBL/GenBank/DDBJ databases">
        <title>Insights into the microbiota of Asian seabass (Lates calcarifer) with tenacibaculosis symptoms and description of sp. nov. Tenacibaculum singaporense.</title>
        <authorList>
            <person name="Miyake S."/>
            <person name="Soh M."/>
            <person name="Azman M.N."/>
            <person name="Ngoh S.Y."/>
            <person name="Orban L."/>
        </authorList>
    </citation>
    <scope>NUCLEOTIDE SEQUENCE [LARGE SCALE GENOMIC DNA]</scope>
    <source>
        <strain evidence="1 2">DSM 106434</strain>
    </source>
</reference>
<dbReference type="Pfam" id="PF13481">
    <property type="entry name" value="AAA_25"/>
    <property type="match status" value="1"/>
</dbReference>
<sequence length="381" mass="43277">MSEKNKHNEIEQSFPEGIEVTELMKILNENGDIDNQKLEKLKKSKKQKANASLTTSSDKTNYSALELYNFKTTKIPRLLDPFLQLVGLASLVGTSDSGKSTFLRQLSISIVLENETFLGYELKPKHKKVIFVSTEDDSNSISYSIRKQIDGIIAKNDNVNIENLNNLDFIFDTTELLSVLESKLKHNPVDLIVIDAFTDVFTKEINANTQVRTFLNQYDKLAKKYGCLIIFLHHTGKRTQKNEPSKDNIIGSQAFEAKMRSVLELRPKGKHTALWVLKSNFLESKYKKTGQLLELDNNTLLFENSNIVAKKLSGTKSNNPEIIKRVLELKEKDVPLRKIAEQLTNEGLSISKSTVETICKNQQGENKMGILKRLRLQSEKK</sequence>
<organism evidence="1 2">
    <name type="scientific">Tenacibaculum singaporense</name>
    <dbReference type="NCBI Taxonomy" id="2358479"/>
    <lineage>
        <taxon>Bacteria</taxon>
        <taxon>Pseudomonadati</taxon>
        <taxon>Bacteroidota</taxon>
        <taxon>Flavobacteriia</taxon>
        <taxon>Flavobacteriales</taxon>
        <taxon>Flavobacteriaceae</taxon>
        <taxon>Tenacibaculum</taxon>
    </lineage>
</organism>
<dbReference type="Gene3D" id="3.40.50.300">
    <property type="entry name" value="P-loop containing nucleotide triphosphate hydrolases"/>
    <property type="match status" value="1"/>
</dbReference>
<proteinExistence type="predicted"/>
<dbReference type="SUPFAM" id="SSF52540">
    <property type="entry name" value="P-loop containing nucleoside triphosphate hydrolases"/>
    <property type="match status" value="1"/>
</dbReference>
<name>A0A3S8R9J0_9FLAO</name>
<keyword evidence="2" id="KW-1185">Reference proteome</keyword>
<evidence type="ECO:0000313" key="2">
    <source>
        <dbReference type="Proteomes" id="UP000274593"/>
    </source>
</evidence>
<dbReference type="Proteomes" id="UP000274593">
    <property type="component" value="Chromosome"/>
</dbReference>
<evidence type="ECO:0000313" key="1">
    <source>
        <dbReference type="EMBL" id="AZJ36450.1"/>
    </source>
</evidence>
<gene>
    <name evidence="1" type="ORF">D6T69_13330</name>
</gene>
<dbReference type="AlphaFoldDB" id="A0A3S8R9J0"/>
<dbReference type="InterPro" id="IPR027417">
    <property type="entry name" value="P-loop_NTPase"/>
</dbReference>